<dbReference type="GO" id="GO:0008270">
    <property type="term" value="F:zinc ion binding"/>
    <property type="evidence" value="ECO:0007669"/>
    <property type="project" value="UniProtKB-KW"/>
</dbReference>
<accession>A0ABD3A7J8</accession>
<evidence type="ECO:0000313" key="5">
    <source>
        <dbReference type="Proteomes" id="UP001630127"/>
    </source>
</evidence>
<feature type="region of interest" description="Disordered" evidence="2">
    <location>
        <begin position="20"/>
        <end position="40"/>
    </location>
</feature>
<dbReference type="PROSITE" id="PS50158">
    <property type="entry name" value="ZF_CCHC"/>
    <property type="match status" value="1"/>
</dbReference>
<reference evidence="4 5" key="1">
    <citation type="submission" date="2024-11" db="EMBL/GenBank/DDBJ databases">
        <title>A near-complete genome assembly of Cinchona calisaya.</title>
        <authorList>
            <person name="Lian D.C."/>
            <person name="Zhao X.W."/>
            <person name="Wei L."/>
        </authorList>
    </citation>
    <scope>NUCLEOTIDE SEQUENCE [LARGE SCALE GENOMIC DNA]</scope>
    <source>
        <tissue evidence="4">Nenye</tissue>
    </source>
</reference>
<feature type="domain" description="CCHC-type" evidence="3">
    <location>
        <begin position="14"/>
        <end position="30"/>
    </location>
</feature>
<evidence type="ECO:0000256" key="2">
    <source>
        <dbReference type="SAM" id="MobiDB-lite"/>
    </source>
</evidence>
<dbReference type="InterPro" id="IPR001878">
    <property type="entry name" value="Znf_CCHC"/>
</dbReference>
<dbReference type="Pfam" id="PF00098">
    <property type="entry name" value="zf-CCHC"/>
    <property type="match status" value="1"/>
</dbReference>
<keyword evidence="5" id="KW-1185">Reference proteome</keyword>
<gene>
    <name evidence="4" type="ORF">ACH5RR_012406</name>
</gene>
<name>A0ABD3A7J8_9GENT</name>
<keyword evidence="1" id="KW-0862">Zinc</keyword>
<proteinExistence type="predicted"/>
<dbReference type="InterPro" id="IPR036875">
    <property type="entry name" value="Znf_CCHC_sf"/>
</dbReference>
<dbReference type="AlphaFoldDB" id="A0ABD3A7J8"/>
<keyword evidence="1" id="KW-0479">Metal-binding</keyword>
<comment type="caution">
    <text evidence="4">The sequence shown here is derived from an EMBL/GenBank/DDBJ whole genome shotgun (WGS) entry which is preliminary data.</text>
</comment>
<dbReference type="Gene3D" id="4.10.60.10">
    <property type="entry name" value="Zinc finger, CCHC-type"/>
    <property type="match status" value="1"/>
</dbReference>
<dbReference type="SUPFAM" id="SSF57756">
    <property type="entry name" value="Retrovirus zinc finger-like domains"/>
    <property type="match status" value="1"/>
</dbReference>
<evidence type="ECO:0000313" key="4">
    <source>
        <dbReference type="EMBL" id="KAL3527750.1"/>
    </source>
</evidence>
<protein>
    <recommendedName>
        <fullName evidence="3">CCHC-type domain-containing protein</fullName>
    </recommendedName>
</protein>
<evidence type="ECO:0000259" key="3">
    <source>
        <dbReference type="PROSITE" id="PS50158"/>
    </source>
</evidence>
<organism evidence="4 5">
    <name type="scientific">Cinchona calisaya</name>
    <dbReference type="NCBI Taxonomy" id="153742"/>
    <lineage>
        <taxon>Eukaryota</taxon>
        <taxon>Viridiplantae</taxon>
        <taxon>Streptophyta</taxon>
        <taxon>Embryophyta</taxon>
        <taxon>Tracheophyta</taxon>
        <taxon>Spermatophyta</taxon>
        <taxon>Magnoliopsida</taxon>
        <taxon>eudicotyledons</taxon>
        <taxon>Gunneridae</taxon>
        <taxon>Pentapetalae</taxon>
        <taxon>asterids</taxon>
        <taxon>lamiids</taxon>
        <taxon>Gentianales</taxon>
        <taxon>Rubiaceae</taxon>
        <taxon>Cinchonoideae</taxon>
        <taxon>Cinchoneae</taxon>
        <taxon>Cinchona</taxon>
    </lineage>
</organism>
<evidence type="ECO:0000256" key="1">
    <source>
        <dbReference type="PROSITE-ProRule" id="PRU00047"/>
    </source>
</evidence>
<keyword evidence="1" id="KW-0863">Zinc-finger</keyword>
<dbReference type="Proteomes" id="UP001630127">
    <property type="component" value="Unassembled WGS sequence"/>
</dbReference>
<feature type="compositionally biased region" description="Basic residues" evidence="2">
    <location>
        <begin position="31"/>
        <end position="40"/>
    </location>
</feature>
<sequence>MRRKHSIKTSQNNRCFKCGQAGHFANESPSKKKKGSRKPHFNNFQITWDDCNSDGEVEKKYEEDQMAFMALGNNEVSCSYDSCDDDNDDIESFIFKMYKCLKESYAWNKELKIKINALLSANSKLVHENNFLTKENDALKKKFDGKTKIKEDKFY</sequence>
<dbReference type="EMBL" id="JBJUIK010000005">
    <property type="protein sequence ID" value="KAL3527750.1"/>
    <property type="molecule type" value="Genomic_DNA"/>
</dbReference>